<dbReference type="Proteomes" id="UP000044602">
    <property type="component" value="Unassembled WGS sequence"/>
</dbReference>
<evidence type="ECO:0000313" key="1">
    <source>
        <dbReference type="EMBL" id="CRK35434.1"/>
    </source>
</evidence>
<dbReference type="EMBL" id="CVQH01023527">
    <property type="protein sequence ID" value="CRK35434.1"/>
    <property type="molecule type" value="Genomic_DNA"/>
</dbReference>
<organism evidence="1 2">
    <name type="scientific">Verticillium longisporum</name>
    <name type="common">Verticillium dahliae var. longisporum</name>
    <dbReference type="NCBI Taxonomy" id="100787"/>
    <lineage>
        <taxon>Eukaryota</taxon>
        <taxon>Fungi</taxon>
        <taxon>Dikarya</taxon>
        <taxon>Ascomycota</taxon>
        <taxon>Pezizomycotina</taxon>
        <taxon>Sordariomycetes</taxon>
        <taxon>Hypocreomycetidae</taxon>
        <taxon>Glomerellales</taxon>
        <taxon>Plectosphaerellaceae</taxon>
        <taxon>Verticillium</taxon>
    </lineage>
</organism>
<accession>A0A0G4MML3</accession>
<keyword evidence="2" id="KW-1185">Reference proteome</keyword>
<gene>
    <name evidence="1" type="ORF">BN1708_006740</name>
</gene>
<protein>
    <submittedName>
        <fullName evidence="1">Uncharacterized protein</fullName>
    </submittedName>
</protein>
<reference evidence="1 2" key="1">
    <citation type="submission" date="2015-05" db="EMBL/GenBank/DDBJ databases">
        <authorList>
            <person name="Wang D.B."/>
            <person name="Wang M."/>
        </authorList>
    </citation>
    <scope>NUCLEOTIDE SEQUENCE [LARGE SCALE GENOMIC DNA]</scope>
    <source>
        <strain evidence="1">VL1</strain>
    </source>
</reference>
<sequence>MRFHDFWCVFLPVETTLNISSSVNCVLRILALLVALTRELLAGPLLVVEPASMQLPPPL</sequence>
<name>A0A0G4MML3_VERLO</name>
<dbReference type="AlphaFoldDB" id="A0A0G4MML3"/>
<proteinExistence type="predicted"/>
<evidence type="ECO:0000313" key="2">
    <source>
        <dbReference type="Proteomes" id="UP000044602"/>
    </source>
</evidence>